<dbReference type="Proteomes" id="UP000600139">
    <property type="component" value="Unassembled WGS sequence"/>
</dbReference>
<protein>
    <submittedName>
        <fullName evidence="1">Uncharacterized protein</fullName>
    </submittedName>
</protein>
<name>A0A934R5T0_9BACT</name>
<dbReference type="RefSeq" id="WP_200351692.1">
    <property type="nucleotide sequence ID" value="NZ_BAABHZ010000006.1"/>
</dbReference>
<keyword evidence="2" id="KW-1185">Reference proteome</keyword>
<dbReference type="AlphaFoldDB" id="A0A934R5T0"/>
<reference evidence="1" key="1">
    <citation type="submission" date="2021-01" db="EMBL/GenBank/DDBJ databases">
        <title>Modified the classification status of verrucomicrobia.</title>
        <authorList>
            <person name="Feng X."/>
        </authorList>
    </citation>
    <scope>NUCLEOTIDE SEQUENCE</scope>
    <source>
        <strain evidence="1">JCM 18052</strain>
    </source>
</reference>
<proteinExistence type="predicted"/>
<sequence length="342" mass="38468">MLLDRKNEADVWKAVSRLPAASIPDALIALREARVVTPSGTDAARRLEEIESALYYHWAESDPVAALANVSAMPGPPDQQAMQSRKALLESVLSAWMRTDPNAAYRAVKDHEDFGYVGRNMLVQMWTADNVFENLKQFPDKNRDLFGHYCYYAAEVGNEEKRDDILKILKEQPDIKDRDWGYFLLFRQWAYADFPAAMAEAKKHNNPGLEKHVLEDGLNHQPAATMRWAASQNIPPGGLLWEAGYRNWLMFEPAEAGKWLDEQAPIWTRDGHIAAVAGFRAAQLVTTDRPPGGTDREESGRKLISLMAEWKNKDPEAAAKWLDTAPDEARKLLNGKGTGSHE</sequence>
<organism evidence="1 2">
    <name type="scientific">Luteolibacter yonseiensis</name>
    <dbReference type="NCBI Taxonomy" id="1144680"/>
    <lineage>
        <taxon>Bacteria</taxon>
        <taxon>Pseudomonadati</taxon>
        <taxon>Verrucomicrobiota</taxon>
        <taxon>Verrucomicrobiia</taxon>
        <taxon>Verrucomicrobiales</taxon>
        <taxon>Verrucomicrobiaceae</taxon>
        <taxon>Luteolibacter</taxon>
    </lineage>
</organism>
<accession>A0A934R5T0</accession>
<dbReference type="EMBL" id="JAENIK010000011">
    <property type="protein sequence ID" value="MBK1816766.1"/>
    <property type="molecule type" value="Genomic_DNA"/>
</dbReference>
<evidence type="ECO:0000313" key="2">
    <source>
        <dbReference type="Proteomes" id="UP000600139"/>
    </source>
</evidence>
<gene>
    <name evidence="1" type="ORF">JIN84_14160</name>
</gene>
<comment type="caution">
    <text evidence="1">The sequence shown here is derived from an EMBL/GenBank/DDBJ whole genome shotgun (WGS) entry which is preliminary data.</text>
</comment>
<evidence type="ECO:0000313" key="1">
    <source>
        <dbReference type="EMBL" id="MBK1816766.1"/>
    </source>
</evidence>